<comment type="subcellular location">
    <subcellularLocation>
        <location evidence="2">Secreted</location>
    </subcellularLocation>
</comment>
<evidence type="ECO:0000256" key="1">
    <source>
        <dbReference type="ARBA" id="ARBA00001973"/>
    </source>
</evidence>
<keyword evidence="12" id="KW-0624">Polysaccharide degradation</keyword>
<comment type="catalytic activity">
    <reaction evidence="14">
        <text>[(1-&gt;4)-beta-D-glucosyl]n+m + reduced acceptor + O2 = 4-dehydro-beta-D-glucosyl-[(1-&gt;4)-beta-D-glucosyl]n-1 + [(1-&gt;4)-beta-D-glucosyl]m + acceptor + H2O.</text>
        <dbReference type="EC" id="1.14.99.56"/>
    </reaction>
</comment>
<proteinExistence type="inferred from homology"/>
<evidence type="ECO:0000313" key="18">
    <source>
        <dbReference type="EMBL" id="TEB27398.1"/>
    </source>
</evidence>
<organism evidence="18 19">
    <name type="scientific">Coprinellus micaceus</name>
    <name type="common">Glistening ink-cap mushroom</name>
    <name type="synonym">Coprinus micaceus</name>
    <dbReference type="NCBI Taxonomy" id="71717"/>
    <lineage>
        <taxon>Eukaryota</taxon>
        <taxon>Fungi</taxon>
        <taxon>Dikarya</taxon>
        <taxon>Basidiomycota</taxon>
        <taxon>Agaricomycotina</taxon>
        <taxon>Agaricomycetes</taxon>
        <taxon>Agaricomycetidae</taxon>
        <taxon>Agaricales</taxon>
        <taxon>Agaricineae</taxon>
        <taxon>Psathyrellaceae</taxon>
        <taxon>Coprinellus</taxon>
    </lineage>
</organism>
<dbReference type="AlphaFoldDB" id="A0A4Y7T0G5"/>
<keyword evidence="5 16" id="KW-0732">Signal</keyword>
<evidence type="ECO:0000256" key="16">
    <source>
        <dbReference type="SAM" id="SignalP"/>
    </source>
</evidence>
<keyword evidence="11" id="KW-0119">Carbohydrate metabolism</keyword>
<evidence type="ECO:0000256" key="9">
    <source>
        <dbReference type="ARBA" id="ARBA00023033"/>
    </source>
</evidence>
<feature type="signal peptide" evidence="16">
    <location>
        <begin position="1"/>
        <end position="16"/>
    </location>
</feature>
<dbReference type="GO" id="GO:0030245">
    <property type="term" value="P:cellulose catabolic process"/>
    <property type="evidence" value="ECO:0007669"/>
    <property type="project" value="UniProtKB-KW"/>
</dbReference>
<comment type="caution">
    <text evidence="18">The sequence shown here is derived from an EMBL/GenBank/DDBJ whole genome shotgun (WGS) entry which is preliminary data.</text>
</comment>
<dbReference type="InterPro" id="IPR049892">
    <property type="entry name" value="AA9"/>
</dbReference>
<dbReference type="PANTHER" id="PTHR33353">
    <property type="entry name" value="PUTATIVE (AFU_ORTHOLOGUE AFUA_1G12560)-RELATED"/>
    <property type="match status" value="1"/>
</dbReference>
<name>A0A4Y7T0G5_COPMI</name>
<dbReference type="GO" id="GO:0046872">
    <property type="term" value="F:metal ion binding"/>
    <property type="evidence" value="ECO:0007669"/>
    <property type="project" value="UniProtKB-KW"/>
</dbReference>
<comment type="similarity">
    <text evidence="13">Belongs to the polysaccharide monooxygenase AA9 family.</text>
</comment>
<dbReference type="InterPro" id="IPR005103">
    <property type="entry name" value="AA9_LPMO"/>
</dbReference>
<evidence type="ECO:0000256" key="6">
    <source>
        <dbReference type="ARBA" id="ARBA00023001"/>
    </source>
</evidence>
<dbReference type="STRING" id="71717.A0A4Y7T0G5"/>
<comment type="cofactor">
    <cofactor evidence="1">
        <name>Cu(2+)</name>
        <dbReference type="ChEBI" id="CHEBI:29036"/>
    </cofactor>
</comment>
<accession>A0A4Y7T0G5</accession>
<feature type="domain" description="Auxiliary Activity family 9 catalytic" evidence="17">
    <location>
        <begin position="23"/>
        <end position="214"/>
    </location>
</feature>
<keyword evidence="7" id="KW-0560">Oxidoreductase</keyword>
<evidence type="ECO:0000256" key="8">
    <source>
        <dbReference type="ARBA" id="ARBA00023008"/>
    </source>
</evidence>
<evidence type="ECO:0000256" key="11">
    <source>
        <dbReference type="ARBA" id="ARBA00023277"/>
    </source>
</evidence>
<keyword evidence="19" id="KW-1185">Reference proteome</keyword>
<keyword evidence="9" id="KW-0503">Monooxygenase</keyword>
<evidence type="ECO:0000256" key="2">
    <source>
        <dbReference type="ARBA" id="ARBA00004613"/>
    </source>
</evidence>
<evidence type="ECO:0000256" key="5">
    <source>
        <dbReference type="ARBA" id="ARBA00022729"/>
    </source>
</evidence>
<evidence type="ECO:0000256" key="3">
    <source>
        <dbReference type="ARBA" id="ARBA00022525"/>
    </source>
</evidence>
<dbReference type="Proteomes" id="UP000298030">
    <property type="component" value="Unassembled WGS sequence"/>
</dbReference>
<dbReference type="PANTHER" id="PTHR33353:SF10">
    <property type="entry name" value="ENDO-BETA-1,4-GLUCANASE D"/>
    <property type="match status" value="1"/>
</dbReference>
<reference evidence="18 19" key="1">
    <citation type="journal article" date="2019" name="Nat. Ecol. Evol.">
        <title>Megaphylogeny resolves global patterns of mushroom evolution.</title>
        <authorList>
            <person name="Varga T."/>
            <person name="Krizsan K."/>
            <person name="Foldi C."/>
            <person name="Dima B."/>
            <person name="Sanchez-Garcia M."/>
            <person name="Sanchez-Ramirez S."/>
            <person name="Szollosi G.J."/>
            <person name="Szarkandi J.G."/>
            <person name="Papp V."/>
            <person name="Albert L."/>
            <person name="Andreopoulos W."/>
            <person name="Angelini C."/>
            <person name="Antonin V."/>
            <person name="Barry K.W."/>
            <person name="Bougher N.L."/>
            <person name="Buchanan P."/>
            <person name="Buyck B."/>
            <person name="Bense V."/>
            <person name="Catcheside P."/>
            <person name="Chovatia M."/>
            <person name="Cooper J."/>
            <person name="Damon W."/>
            <person name="Desjardin D."/>
            <person name="Finy P."/>
            <person name="Geml J."/>
            <person name="Haridas S."/>
            <person name="Hughes K."/>
            <person name="Justo A."/>
            <person name="Karasinski D."/>
            <person name="Kautmanova I."/>
            <person name="Kiss B."/>
            <person name="Kocsube S."/>
            <person name="Kotiranta H."/>
            <person name="LaButti K.M."/>
            <person name="Lechner B.E."/>
            <person name="Liimatainen K."/>
            <person name="Lipzen A."/>
            <person name="Lukacs Z."/>
            <person name="Mihaltcheva S."/>
            <person name="Morgado L.N."/>
            <person name="Niskanen T."/>
            <person name="Noordeloos M.E."/>
            <person name="Ohm R.A."/>
            <person name="Ortiz-Santana B."/>
            <person name="Ovrebo C."/>
            <person name="Racz N."/>
            <person name="Riley R."/>
            <person name="Savchenko A."/>
            <person name="Shiryaev A."/>
            <person name="Soop K."/>
            <person name="Spirin V."/>
            <person name="Szebenyi C."/>
            <person name="Tomsovsky M."/>
            <person name="Tulloss R.E."/>
            <person name="Uehling J."/>
            <person name="Grigoriev I.V."/>
            <person name="Vagvolgyi C."/>
            <person name="Papp T."/>
            <person name="Martin F.M."/>
            <person name="Miettinen O."/>
            <person name="Hibbett D.S."/>
            <person name="Nagy L.G."/>
        </authorList>
    </citation>
    <scope>NUCLEOTIDE SEQUENCE [LARGE SCALE GENOMIC DNA]</scope>
    <source>
        <strain evidence="18 19">FP101781</strain>
    </source>
</reference>
<evidence type="ECO:0000256" key="15">
    <source>
        <dbReference type="ARBA" id="ARBA00047174"/>
    </source>
</evidence>
<evidence type="ECO:0000313" key="19">
    <source>
        <dbReference type="Proteomes" id="UP000298030"/>
    </source>
</evidence>
<dbReference type="EMBL" id="QPFP01000040">
    <property type="protein sequence ID" value="TEB27398.1"/>
    <property type="molecule type" value="Genomic_DNA"/>
</dbReference>
<keyword evidence="6" id="KW-0136">Cellulose degradation</keyword>
<keyword evidence="10" id="KW-1015">Disulfide bond</keyword>
<gene>
    <name evidence="18" type="ORF">FA13DRAFT_1691419</name>
</gene>
<feature type="chain" id="PRO_5021418232" description="lytic cellulose monooxygenase (C4-dehydrogenating)" evidence="16">
    <location>
        <begin position="17"/>
        <end position="251"/>
    </location>
</feature>
<keyword evidence="8" id="KW-0186">Copper</keyword>
<evidence type="ECO:0000256" key="10">
    <source>
        <dbReference type="ARBA" id="ARBA00023157"/>
    </source>
</evidence>
<dbReference type="EC" id="1.14.99.56" evidence="15"/>
<sequence>MVNWLILSSLFGVLRSIPTASAHYRFATLIAPNVTTKNAVRQPVSWNPMVDLASNNMRCNINAGVAKEVVELQAGTDLAFGLDNSIFHPGPGALYLGKVPESESAATWDGSGQNWFKIKNWGGYPSNWNWVFPDILNVWQVNGTIPLAVPSGEYLLRMEHIALNQGIGQKETQYYVSCAQVRIVGGGNGTPAPLVTIPGHFQPNDPGLQIDVFHPVLGTVYRVRFMVGCLALLGSLKTFRRSQGQMSGRDS</sequence>
<dbReference type="OrthoDB" id="3496539at2759"/>
<evidence type="ECO:0000256" key="13">
    <source>
        <dbReference type="ARBA" id="ARBA00044502"/>
    </source>
</evidence>
<evidence type="ECO:0000259" key="17">
    <source>
        <dbReference type="Pfam" id="PF03443"/>
    </source>
</evidence>
<dbReference type="GO" id="GO:0004497">
    <property type="term" value="F:monooxygenase activity"/>
    <property type="evidence" value="ECO:0007669"/>
    <property type="project" value="UniProtKB-KW"/>
</dbReference>
<dbReference type="GO" id="GO:0005576">
    <property type="term" value="C:extracellular region"/>
    <property type="evidence" value="ECO:0007669"/>
    <property type="project" value="UniProtKB-SubCell"/>
</dbReference>
<protein>
    <recommendedName>
        <fullName evidence="15">lytic cellulose monooxygenase (C4-dehydrogenating)</fullName>
        <ecNumber evidence="15">1.14.99.56</ecNumber>
    </recommendedName>
</protein>
<evidence type="ECO:0000256" key="7">
    <source>
        <dbReference type="ARBA" id="ARBA00023002"/>
    </source>
</evidence>
<evidence type="ECO:0000256" key="4">
    <source>
        <dbReference type="ARBA" id="ARBA00022723"/>
    </source>
</evidence>
<evidence type="ECO:0000256" key="12">
    <source>
        <dbReference type="ARBA" id="ARBA00023326"/>
    </source>
</evidence>
<dbReference type="Pfam" id="PF03443">
    <property type="entry name" value="AA9"/>
    <property type="match status" value="1"/>
</dbReference>
<evidence type="ECO:0000256" key="14">
    <source>
        <dbReference type="ARBA" id="ARBA00045077"/>
    </source>
</evidence>
<dbReference type="Gene3D" id="2.70.50.70">
    <property type="match status" value="1"/>
</dbReference>
<keyword evidence="4" id="KW-0479">Metal-binding</keyword>
<keyword evidence="3" id="KW-0964">Secreted</keyword>